<name>A0AAV2JR83_KNICA</name>
<feature type="region of interest" description="Disordered" evidence="1">
    <location>
        <begin position="14"/>
        <end position="52"/>
    </location>
</feature>
<keyword evidence="3" id="KW-1185">Reference proteome</keyword>
<sequence length="108" mass="11949">MPTLLSTLPCFAPSAARSGSRTRVAERTGPQIALAPPHRIGPDLGPSGTQEQLPRLWTDGMMRCHWSYCRQVQAGQGTGGYPRPAEETHYRDKCIALLQFRHSSEVFV</sequence>
<reference evidence="2 3" key="1">
    <citation type="submission" date="2024-04" db="EMBL/GenBank/DDBJ databases">
        <authorList>
            <person name="Waldvogel A.-M."/>
            <person name="Schoenle A."/>
        </authorList>
    </citation>
    <scope>NUCLEOTIDE SEQUENCE [LARGE SCALE GENOMIC DNA]</scope>
</reference>
<protein>
    <submittedName>
        <fullName evidence="2">Uncharacterized protein</fullName>
    </submittedName>
</protein>
<proteinExistence type="predicted"/>
<accession>A0AAV2JR83</accession>
<dbReference type="Proteomes" id="UP001497482">
    <property type="component" value="Chromosome 14"/>
</dbReference>
<evidence type="ECO:0000313" key="3">
    <source>
        <dbReference type="Proteomes" id="UP001497482"/>
    </source>
</evidence>
<organism evidence="2 3">
    <name type="scientific">Knipowitschia caucasica</name>
    <name type="common">Caucasian dwarf goby</name>
    <name type="synonym">Pomatoschistus caucasicus</name>
    <dbReference type="NCBI Taxonomy" id="637954"/>
    <lineage>
        <taxon>Eukaryota</taxon>
        <taxon>Metazoa</taxon>
        <taxon>Chordata</taxon>
        <taxon>Craniata</taxon>
        <taxon>Vertebrata</taxon>
        <taxon>Euteleostomi</taxon>
        <taxon>Actinopterygii</taxon>
        <taxon>Neopterygii</taxon>
        <taxon>Teleostei</taxon>
        <taxon>Neoteleostei</taxon>
        <taxon>Acanthomorphata</taxon>
        <taxon>Gobiaria</taxon>
        <taxon>Gobiiformes</taxon>
        <taxon>Gobioidei</taxon>
        <taxon>Gobiidae</taxon>
        <taxon>Gobiinae</taxon>
        <taxon>Knipowitschia</taxon>
    </lineage>
</organism>
<dbReference type="AlphaFoldDB" id="A0AAV2JR83"/>
<evidence type="ECO:0000313" key="2">
    <source>
        <dbReference type="EMBL" id="CAL1580198.1"/>
    </source>
</evidence>
<dbReference type="EMBL" id="OZ035836">
    <property type="protein sequence ID" value="CAL1580198.1"/>
    <property type="molecule type" value="Genomic_DNA"/>
</dbReference>
<gene>
    <name evidence="2" type="ORF">KC01_LOCUS11082</name>
</gene>
<evidence type="ECO:0000256" key="1">
    <source>
        <dbReference type="SAM" id="MobiDB-lite"/>
    </source>
</evidence>